<dbReference type="EMBL" id="CAVNYO010000174">
    <property type="protein sequence ID" value="CAK5271673.1"/>
    <property type="molecule type" value="Genomic_DNA"/>
</dbReference>
<evidence type="ECO:0000256" key="1">
    <source>
        <dbReference type="SAM" id="MobiDB-lite"/>
    </source>
</evidence>
<evidence type="ECO:0000313" key="4">
    <source>
        <dbReference type="Proteomes" id="UP001295794"/>
    </source>
</evidence>
<comment type="caution">
    <text evidence="3">The sequence shown here is derived from an EMBL/GenBank/DDBJ whole genome shotgun (WGS) entry which is preliminary data.</text>
</comment>
<keyword evidence="4" id="KW-1185">Reference proteome</keyword>
<evidence type="ECO:0000256" key="2">
    <source>
        <dbReference type="SAM" id="SignalP"/>
    </source>
</evidence>
<proteinExistence type="predicted"/>
<evidence type="ECO:0000313" key="3">
    <source>
        <dbReference type="EMBL" id="CAK5271673.1"/>
    </source>
</evidence>
<feature type="chain" id="PRO_5042030967" evidence="2">
    <location>
        <begin position="22"/>
        <end position="262"/>
    </location>
</feature>
<sequence length="262" mass="27602">MKSFASLTLFSLTAAATFASAALTPSRTQSTARHAEQLQAAARDAARGDMAAYNRAFEPVTNAKRMARGLPPLKPRRRGAHTARDAASSTPAQLAQRCNIAVTSLTTGNSLGFMNRQTANYIFYDFLSATQTAADTMIVSFGYTPGQVSRGLDLRVENPATSFMNYFGAIAYQGQSASIAAGAQVAPATQSSGFESAVWTYDPASGNIGALWYDPASGTTIDYDIYYLGGSFLTAASPPTGFGTNVMPVKFTCVMPPAIPPA</sequence>
<protein>
    <submittedName>
        <fullName evidence="3">Uncharacterized protein</fullName>
    </submittedName>
</protein>
<dbReference type="AlphaFoldDB" id="A0AAD2K068"/>
<dbReference type="Proteomes" id="UP001295794">
    <property type="component" value="Unassembled WGS sequence"/>
</dbReference>
<gene>
    <name evidence="3" type="ORF">MYCIT1_LOCUS16891</name>
</gene>
<name>A0AAD2K068_9AGAR</name>
<organism evidence="3 4">
    <name type="scientific">Mycena citricolor</name>
    <dbReference type="NCBI Taxonomy" id="2018698"/>
    <lineage>
        <taxon>Eukaryota</taxon>
        <taxon>Fungi</taxon>
        <taxon>Dikarya</taxon>
        <taxon>Basidiomycota</taxon>
        <taxon>Agaricomycotina</taxon>
        <taxon>Agaricomycetes</taxon>
        <taxon>Agaricomycetidae</taxon>
        <taxon>Agaricales</taxon>
        <taxon>Marasmiineae</taxon>
        <taxon>Mycenaceae</taxon>
        <taxon>Mycena</taxon>
    </lineage>
</organism>
<keyword evidence="2" id="KW-0732">Signal</keyword>
<feature type="signal peptide" evidence="2">
    <location>
        <begin position="1"/>
        <end position="21"/>
    </location>
</feature>
<accession>A0AAD2K068</accession>
<feature type="region of interest" description="Disordered" evidence="1">
    <location>
        <begin position="69"/>
        <end position="91"/>
    </location>
</feature>
<reference evidence="3" key="1">
    <citation type="submission" date="2023-11" db="EMBL/GenBank/DDBJ databases">
        <authorList>
            <person name="De Vega J J."/>
            <person name="De Vega J J."/>
        </authorList>
    </citation>
    <scope>NUCLEOTIDE SEQUENCE</scope>
</reference>